<sequence length="148" mass="17395">MSENFALTIQNMKKKQLAMEIKKCNEITMKYGVTLSDTQIENLINKRFESLKNTGRIEFGDGILKELIEAFCDSPYIIQENYEETLEELQDIFYFFKGEAMDQIADDELIEFMKEYFNGECQGSIEYLSGTNLEELCRNTRYGLNRER</sequence>
<dbReference type="AlphaFoldDB" id="A0A174JRD0"/>
<reference evidence="1 2" key="1">
    <citation type="submission" date="2015-09" db="EMBL/GenBank/DDBJ databases">
        <authorList>
            <consortium name="Pathogen Informatics"/>
        </authorList>
    </citation>
    <scope>NUCLEOTIDE SEQUENCE [LARGE SCALE GENOMIC DNA]</scope>
    <source>
        <strain evidence="1 2">2789STDY5834855</strain>
    </source>
</reference>
<protein>
    <submittedName>
        <fullName evidence="1">Uncharacterized protein</fullName>
    </submittedName>
</protein>
<dbReference type="Proteomes" id="UP000095558">
    <property type="component" value="Unassembled WGS sequence"/>
</dbReference>
<dbReference type="RefSeq" id="WP_042395528.1">
    <property type="nucleotide sequence ID" value="NZ_CYYT01000051.1"/>
</dbReference>
<gene>
    <name evidence="1" type="ORF">ERS852470_01938</name>
</gene>
<proteinExistence type="predicted"/>
<dbReference type="OrthoDB" id="1707441at2"/>
<accession>A0A174JRD0</accession>
<organism evidence="1 2">
    <name type="scientific">Clostridium disporicum</name>
    <dbReference type="NCBI Taxonomy" id="84024"/>
    <lineage>
        <taxon>Bacteria</taxon>
        <taxon>Bacillati</taxon>
        <taxon>Bacillota</taxon>
        <taxon>Clostridia</taxon>
        <taxon>Eubacteriales</taxon>
        <taxon>Clostridiaceae</taxon>
        <taxon>Clostridium</taxon>
    </lineage>
</organism>
<name>A0A174JRD0_9CLOT</name>
<dbReference type="InterPro" id="IPR046286">
    <property type="entry name" value="DUF6323"/>
</dbReference>
<evidence type="ECO:0000313" key="1">
    <source>
        <dbReference type="EMBL" id="CUO29710.1"/>
    </source>
</evidence>
<evidence type="ECO:0000313" key="2">
    <source>
        <dbReference type="Proteomes" id="UP000095558"/>
    </source>
</evidence>
<dbReference type="Pfam" id="PF19848">
    <property type="entry name" value="DUF6323"/>
    <property type="match status" value="1"/>
</dbReference>
<dbReference type="GeneID" id="83010984"/>
<dbReference type="EMBL" id="CYZV01000019">
    <property type="protein sequence ID" value="CUO29710.1"/>
    <property type="molecule type" value="Genomic_DNA"/>
</dbReference>